<dbReference type="InterPro" id="IPR045057">
    <property type="entry name" value="Gcn5-rel_NAT"/>
</dbReference>
<accession>A0A541B0F0</accession>
<reference evidence="2 3" key="1">
    <citation type="submission" date="2019-06" db="EMBL/GenBank/DDBJ databases">
        <title>Rhodococcus spaelei sp. nov., isolated from a cave.</title>
        <authorList>
            <person name="Lee S.D."/>
        </authorList>
    </citation>
    <scope>NUCLEOTIDE SEQUENCE [LARGE SCALE GENOMIC DNA]</scope>
    <source>
        <strain evidence="2 3">C9-5</strain>
    </source>
</reference>
<keyword evidence="2" id="KW-0808">Transferase</keyword>
<organism evidence="2 3">
    <name type="scientific">Rhodococcus spelaei</name>
    <dbReference type="NCBI Taxonomy" id="2546320"/>
    <lineage>
        <taxon>Bacteria</taxon>
        <taxon>Bacillati</taxon>
        <taxon>Actinomycetota</taxon>
        <taxon>Actinomycetes</taxon>
        <taxon>Mycobacteriales</taxon>
        <taxon>Nocardiaceae</taxon>
        <taxon>Rhodococcus</taxon>
    </lineage>
</organism>
<keyword evidence="3" id="KW-1185">Reference proteome</keyword>
<gene>
    <name evidence="2" type="ORF">FK531_20355</name>
</gene>
<dbReference type="InterPro" id="IPR016181">
    <property type="entry name" value="Acyl_CoA_acyltransferase"/>
</dbReference>
<dbReference type="EMBL" id="VIGH01000010">
    <property type="protein sequence ID" value="TQF65784.1"/>
    <property type="molecule type" value="Genomic_DNA"/>
</dbReference>
<dbReference type="Pfam" id="PF14542">
    <property type="entry name" value="Acetyltransf_CG"/>
    <property type="match status" value="1"/>
</dbReference>
<feature type="domain" description="N-acetyltransferase" evidence="1">
    <location>
        <begin position="6"/>
        <end position="92"/>
    </location>
</feature>
<dbReference type="Proteomes" id="UP000316256">
    <property type="component" value="Unassembled WGS sequence"/>
</dbReference>
<sequence length="92" mass="10031">MAERIEHKPEQSTFEIYVGDALAGHADYTEISGVRTFDHTVTEPDFRGQGIAGKVVTAALDATRAEGLKIIAGCSYVEKFVAENPEYKDLLA</sequence>
<evidence type="ECO:0000313" key="2">
    <source>
        <dbReference type="EMBL" id="TQF65784.1"/>
    </source>
</evidence>
<dbReference type="InterPro" id="IPR031165">
    <property type="entry name" value="GNAT_YJDJ"/>
</dbReference>
<dbReference type="PROSITE" id="PS51729">
    <property type="entry name" value="GNAT_YJDJ"/>
    <property type="match status" value="1"/>
</dbReference>
<dbReference type="SUPFAM" id="SSF55729">
    <property type="entry name" value="Acyl-CoA N-acyltransferases (Nat)"/>
    <property type="match status" value="1"/>
</dbReference>
<dbReference type="GO" id="GO:0016740">
    <property type="term" value="F:transferase activity"/>
    <property type="evidence" value="ECO:0007669"/>
    <property type="project" value="UniProtKB-KW"/>
</dbReference>
<protein>
    <submittedName>
        <fullName evidence="2">N-acetyltransferase</fullName>
    </submittedName>
</protein>
<name>A0A541B0F0_9NOCA</name>
<evidence type="ECO:0000313" key="3">
    <source>
        <dbReference type="Proteomes" id="UP000316256"/>
    </source>
</evidence>
<proteinExistence type="predicted"/>
<dbReference type="OrthoDB" id="5405911at2"/>
<dbReference type="PANTHER" id="PTHR31435">
    <property type="entry name" value="PROTEIN NATD1"/>
    <property type="match status" value="1"/>
</dbReference>
<comment type="caution">
    <text evidence="2">The sequence shown here is derived from an EMBL/GenBank/DDBJ whole genome shotgun (WGS) entry which is preliminary data.</text>
</comment>
<evidence type="ECO:0000259" key="1">
    <source>
        <dbReference type="PROSITE" id="PS51729"/>
    </source>
</evidence>
<dbReference type="AlphaFoldDB" id="A0A541B0F0"/>
<dbReference type="PANTHER" id="PTHR31435:SF10">
    <property type="entry name" value="BSR4717 PROTEIN"/>
    <property type="match status" value="1"/>
</dbReference>
<dbReference type="CDD" id="cd04301">
    <property type="entry name" value="NAT_SF"/>
    <property type="match status" value="1"/>
</dbReference>
<dbReference type="Gene3D" id="3.40.630.30">
    <property type="match status" value="1"/>
</dbReference>
<dbReference type="RefSeq" id="WP_142102718.1">
    <property type="nucleotide sequence ID" value="NZ_VIGH01000010.1"/>
</dbReference>